<accession>A0A653AKX7</accession>
<feature type="binding site" evidence="6">
    <location>
        <position position="247"/>
    </location>
    <ligand>
        <name>Zn(2+)</name>
        <dbReference type="ChEBI" id="CHEBI:29105"/>
    </ligand>
</feature>
<keyword evidence="4 6" id="KW-0862">Zinc</keyword>
<dbReference type="SUPFAM" id="SSF51182">
    <property type="entry name" value="RmlC-like cupins"/>
    <property type="match status" value="1"/>
</dbReference>
<comment type="similarity">
    <text evidence="2 6">Belongs to the KduI family.</text>
</comment>
<comment type="cofactor">
    <cofactor evidence="6">
        <name>Zn(2+)</name>
        <dbReference type="ChEBI" id="CHEBI:29105"/>
    </cofactor>
    <text evidence="6">Binds 1 zinc ion per subunit.</text>
</comment>
<evidence type="ECO:0000256" key="1">
    <source>
        <dbReference type="ARBA" id="ARBA00000552"/>
    </source>
</evidence>
<comment type="pathway">
    <text evidence="6">Glycan metabolism; pectin degradation; 2-dehydro-3-deoxy-D-gluconate from pectin: step 4/5.</text>
</comment>
<feature type="binding site" evidence="6">
    <location>
        <position position="200"/>
    </location>
    <ligand>
        <name>Zn(2+)</name>
        <dbReference type="ChEBI" id="CHEBI:29105"/>
    </ligand>
</feature>
<reference evidence="7" key="1">
    <citation type="submission" date="2018-07" db="EMBL/GenBank/DDBJ databases">
        <authorList>
            <consortium name="Genoscope - CEA"/>
            <person name="William W."/>
        </authorList>
    </citation>
    <scope>NUCLEOTIDE SEQUENCE</scope>
    <source>
        <strain evidence="7">IK1</strain>
    </source>
</reference>
<dbReference type="HAMAP" id="MF_00687">
    <property type="entry name" value="KduI"/>
    <property type="match status" value="1"/>
</dbReference>
<sequence length="280" mass="32375">MKTNYELRYAAHPEDAKHYTTERLRKDFLIEKLFVADELNMVYTMYDRMVVGGAMPVNEKVKLETIDPLKQPVFLRNREFGTFNVGGKGIVYVGDKKFELEYKEALYLGSGDREVYFESVDKNNPAKFYFNSAPAHRNYPDKKVTKADAEVMVLGSLETANHRKINKMIVNQVLPTCQLQMGMTELALGSVWNTMPAHVHSRRMEAYFYFEVPEDQSVCHFMGEPNETRHIWMQNNQAVISPEWSIHSAAATYNYTFIWGMAGENLDYGDQDFSKITELK</sequence>
<feature type="binding site" evidence="6">
    <location>
        <position position="198"/>
    </location>
    <ligand>
        <name>Zn(2+)</name>
        <dbReference type="ChEBI" id="CHEBI:29105"/>
    </ligand>
</feature>
<dbReference type="CDD" id="cd20491">
    <property type="entry name" value="cupin_KduI_C"/>
    <property type="match status" value="1"/>
</dbReference>
<dbReference type="InterPro" id="IPR007045">
    <property type="entry name" value="KduI"/>
</dbReference>
<evidence type="ECO:0000256" key="3">
    <source>
        <dbReference type="ARBA" id="ARBA00022723"/>
    </source>
</evidence>
<gene>
    <name evidence="6 7" type="primary">kduI</name>
    <name evidence="7" type="ORF">TRIP_D50054</name>
</gene>
<protein>
    <recommendedName>
        <fullName evidence="6">4-deoxy-L-threo-5-hexosulose-uronate ketol-isomerase</fullName>
        <ecNumber evidence="6">5.3.1.17</ecNumber>
    </recommendedName>
    <alternativeName>
        <fullName evidence="6">5-keto-4-deoxyuronate isomerase</fullName>
    </alternativeName>
    <alternativeName>
        <fullName evidence="6">DKI isomerase</fullName>
    </alternativeName>
</protein>
<evidence type="ECO:0000256" key="5">
    <source>
        <dbReference type="ARBA" id="ARBA00023235"/>
    </source>
</evidence>
<dbReference type="InterPro" id="IPR027449">
    <property type="entry name" value="KduI_N"/>
</dbReference>
<dbReference type="Gene3D" id="2.60.120.520">
    <property type="entry name" value="pectin degrading enzyme 5-keto 4- deoxyuronate isomerase, domain 1"/>
    <property type="match status" value="1"/>
</dbReference>
<dbReference type="EMBL" id="UPXZ01000042">
    <property type="protein sequence ID" value="VBB48690.1"/>
    <property type="molecule type" value="Genomic_DNA"/>
</dbReference>
<dbReference type="GO" id="GO:0042840">
    <property type="term" value="P:D-glucuronate catabolic process"/>
    <property type="evidence" value="ECO:0007669"/>
    <property type="project" value="TreeGrafter"/>
</dbReference>
<evidence type="ECO:0000313" key="7">
    <source>
        <dbReference type="EMBL" id="VBB48690.1"/>
    </source>
</evidence>
<evidence type="ECO:0000256" key="6">
    <source>
        <dbReference type="HAMAP-Rule" id="MF_00687"/>
    </source>
</evidence>
<comment type="function">
    <text evidence="6">Catalyzes the isomerization of 5-dehydro-4-deoxy-D-glucuronate to 3-deoxy-D-glycero-2,5-hexodiulosonate.</text>
</comment>
<keyword evidence="3 6" id="KW-0479">Metal-binding</keyword>
<dbReference type="InterPro" id="IPR021120">
    <property type="entry name" value="KduI/IolB_isomerase"/>
</dbReference>
<dbReference type="GO" id="GO:0019698">
    <property type="term" value="P:D-galacturonate catabolic process"/>
    <property type="evidence" value="ECO:0007669"/>
    <property type="project" value="TreeGrafter"/>
</dbReference>
<dbReference type="EC" id="5.3.1.17" evidence="6"/>
<evidence type="ECO:0000256" key="4">
    <source>
        <dbReference type="ARBA" id="ARBA00022833"/>
    </source>
</evidence>
<dbReference type="GO" id="GO:0045490">
    <property type="term" value="P:pectin catabolic process"/>
    <property type="evidence" value="ECO:0007669"/>
    <property type="project" value="UniProtKB-UniRule"/>
</dbReference>
<dbReference type="InterPro" id="IPR011051">
    <property type="entry name" value="RmlC_Cupin_sf"/>
</dbReference>
<dbReference type="PIRSF" id="PIRSF006625">
    <property type="entry name" value="KduI"/>
    <property type="match status" value="1"/>
</dbReference>
<dbReference type="GO" id="GO:0008697">
    <property type="term" value="F:4-deoxy-L-threo-5-hexosulose-uronate ketol-isomerase activity"/>
    <property type="evidence" value="ECO:0007669"/>
    <property type="project" value="UniProtKB-UniRule"/>
</dbReference>
<organism evidence="7">
    <name type="scientific">uncultured Paludibacter sp</name>
    <dbReference type="NCBI Taxonomy" id="497635"/>
    <lineage>
        <taxon>Bacteria</taxon>
        <taxon>Pseudomonadati</taxon>
        <taxon>Bacteroidota</taxon>
        <taxon>Bacteroidia</taxon>
        <taxon>Bacteroidales</taxon>
        <taxon>Paludibacteraceae</taxon>
        <taxon>Paludibacter</taxon>
        <taxon>environmental samples</taxon>
    </lineage>
</organism>
<dbReference type="CDD" id="cd20294">
    <property type="entry name" value="cupin_KduI_N"/>
    <property type="match status" value="1"/>
</dbReference>
<dbReference type="Gene3D" id="2.60.120.10">
    <property type="entry name" value="Jelly Rolls"/>
    <property type="match status" value="1"/>
</dbReference>
<dbReference type="PANTHER" id="PTHR38461">
    <property type="entry name" value="4-DEOXY-L-THREO-5-HEXOSULOSE-URONATE KETOL-ISOMERASE"/>
    <property type="match status" value="1"/>
</dbReference>
<proteinExistence type="inferred from homology"/>
<dbReference type="InterPro" id="IPR014710">
    <property type="entry name" value="RmlC-like_jellyroll"/>
</dbReference>
<feature type="binding site" evidence="6">
    <location>
        <position position="205"/>
    </location>
    <ligand>
        <name>Zn(2+)</name>
        <dbReference type="ChEBI" id="CHEBI:29105"/>
    </ligand>
</feature>
<dbReference type="Pfam" id="PF04962">
    <property type="entry name" value="KduI"/>
    <property type="match status" value="1"/>
</dbReference>
<evidence type="ECO:0000256" key="2">
    <source>
        <dbReference type="ARBA" id="ARBA00008086"/>
    </source>
</evidence>
<name>A0A653AKX7_9BACT</name>
<dbReference type="GO" id="GO:0008270">
    <property type="term" value="F:zinc ion binding"/>
    <property type="evidence" value="ECO:0007669"/>
    <property type="project" value="UniProtKB-UniRule"/>
</dbReference>
<dbReference type="AlphaFoldDB" id="A0A653AKX7"/>
<dbReference type="UniPathway" id="UPA00545">
    <property type="reaction ID" value="UER00826"/>
</dbReference>
<dbReference type="PANTHER" id="PTHR38461:SF1">
    <property type="entry name" value="4-DEOXY-L-THREO-5-HEXOSULOSE-URONATE KETOL-ISOMERASE"/>
    <property type="match status" value="1"/>
</dbReference>
<comment type="catalytic activity">
    <reaction evidence="1 6">
        <text>5-dehydro-4-deoxy-D-glucuronate = 3-deoxy-D-glycero-2,5-hexodiulosonate</text>
        <dbReference type="Rhea" id="RHEA:23896"/>
        <dbReference type="ChEBI" id="CHEBI:17117"/>
        <dbReference type="ChEBI" id="CHEBI:29071"/>
        <dbReference type="EC" id="5.3.1.17"/>
    </reaction>
</comment>
<dbReference type="NCBIfam" id="NF002091">
    <property type="entry name" value="PRK00924.1"/>
    <property type="match status" value="1"/>
</dbReference>
<keyword evidence="5 6" id="KW-0413">Isomerase</keyword>